<sequence>MSSHSHLATLPPSPLRVLDADMEKKIKKHLADKQNRQADITSCVLDVGLVSLFTGRGLMAVANAAQHSPCVERFDSHPGEAETACVVQVSGIIATFEFIASLLAGVAALCPIERDKPDKASCASDSLVVMASVGALIQEGAAMSLECQAEEDEVEQHLNEELEGDIIP</sequence>
<evidence type="ECO:0000313" key="1">
    <source>
        <dbReference type="EMBL" id="CAE7253963.1"/>
    </source>
</evidence>
<dbReference type="AlphaFoldDB" id="A0A812MC53"/>
<dbReference type="OrthoDB" id="412507at2759"/>
<gene>
    <name evidence="1" type="ORF">SNEC2469_LOCUS5424</name>
</gene>
<dbReference type="EMBL" id="CAJNJA010010124">
    <property type="protein sequence ID" value="CAE7253963.1"/>
    <property type="molecule type" value="Genomic_DNA"/>
</dbReference>
<comment type="caution">
    <text evidence="1">The sequence shown here is derived from an EMBL/GenBank/DDBJ whole genome shotgun (WGS) entry which is preliminary data.</text>
</comment>
<proteinExistence type="predicted"/>
<evidence type="ECO:0000313" key="2">
    <source>
        <dbReference type="Proteomes" id="UP000601435"/>
    </source>
</evidence>
<protein>
    <submittedName>
        <fullName evidence="1">Uncharacterized protein</fullName>
    </submittedName>
</protein>
<organism evidence="1 2">
    <name type="scientific">Symbiodinium necroappetens</name>
    <dbReference type="NCBI Taxonomy" id="1628268"/>
    <lineage>
        <taxon>Eukaryota</taxon>
        <taxon>Sar</taxon>
        <taxon>Alveolata</taxon>
        <taxon>Dinophyceae</taxon>
        <taxon>Suessiales</taxon>
        <taxon>Symbiodiniaceae</taxon>
        <taxon>Symbiodinium</taxon>
    </lineage>
</organism>
<dbReference type="Proteomes" id="UP000601435">
    <property type="component" value="Unassembled WGS sequence"/>
</dbReference>
<reference evidence="1" key="1">
    <citation type="submission" date="2021-02" db="EMBL/GenBank/DDBJ databases">
        <authorList>
            <person name="Dougan E. K."/>
            <person name="Rhodes N."/>
            <person name="Thang M."/>
            <person name="Chan C."/>
        </authorList>
    </citation>
    <scope>NUCLEOTIDE SEQUENCE</scope>
</reference>
<keyword evidence="2" id="KW-1185">Reference proteome</keyword>
<name>A0A812MC53_9DINO</name>
<accession>A0A812MC53</accession>